<feature type="compositionally biased region" description="Polar residues" evidence="1">
    <location>
        <begin position="121"/>
        <end position="130"/>
    </location>
</feature>
<evidence type="ECO:0000313" key="2">
    <source>
        <dbReference type="EMBL" id="KAF2117399.1"/>
    </source>
</evidence>
<proteinExistence type="predicted"/>
<dbReference type="EMBL" id="ML977319">
    <property type="protein sequence ID" value="KAF2117399.1"/>
    <property type="molecule type" value="Genomic_DNA"/>
</dbReference>
<feature type="region of interest" description="Disordered" evidence="1">
    <location>
        <begin position="61"/>
        <end position="147"/>
    </location>
</feature>
<evidence type="ECO:0000313" key="3">
    <source>
        <dbReference type="Proteomes" id="UP000799770"/>
    </source>
</evidence>
<gene>
    <name evidence="2" type="ORF">BDV96DRAFT_24991</name>
</gene>
<feature type="compositionally biased region" description="Basic and acidic residues" evidence="1">
    <location>
        <begin position="109"/>
        <end position="119"/>
    </location>
</feature>
<keyword evidence="3" id="KW-1185">Reference proteome</keyword>
<evidence type="ECO:0000256" key="1">
    <source>
        <dbReference type="SAM" id="MobiDB-lite"/>
    </source>
</evidence>
<name>A0A6A5ZD08_9PLEO</name>
<reference evidence="2" key="1">
    <citation type="journal article" date="2020" name="Stud. Mycol.">
        <title>101 Dothideomycetes genomes: a test case for predicting lifestyles and emergence of pathogens.</title>
        <authorList>
            <person name="Haridas S."/>
            <person name="Albert R."/>
            <person name="Binder M."/>
            <person name="Bloem J."/>
            <person name="Labutti K."/>
            <person name="Salamov A."/>
            <person name="Andreopoulos B."/>
            <person name="Baker S."/>
            <person name="Barry K."/>
            <person name="Bills G."/>
            <person name="Bluhm B."/>
            <person name="Cannon C."/>
            <person name="Castanera R."/>
            <person name="Culley D."/>
            <person name="Daum C."/>
            <person name="Ezra D."/>
            <person name="Gonzalez J."/>
            <person name="Henrissat B."/>
            <person name="Kuo A."/>
            <person name="Liang C."/>
            <person name="Lipzen A."/>
            <person name="Lutzoni F."/>
            <person name="Magnuson J."/>
            <person name="Mondo S."/>
            <person name="Nolan M."/>
            <person name="Ohm R."/>
            <person name="Pangilinan J."/>
            <person name="Park H.-J."/>
            <person name="Ramirez L."/>
            <person name="Alfaro M."/>
            <person name="Sun H."/>
            <person name="Tritt A."/>
            <person name="Yoshinaga Y."/>
            <person name="Zwiers L.-H."/>
            <person name="Turgeon B."/>
            <person name="Goodwin S."/>
            <person name="Spatafora J."/>
            <person name="Crous P."/>
            <person name="Grigoriev I."/>
        </authorList>
    </citation>
    <scope>NUCLEOTIDE SEQUENCE</scope>
    <source>
        <strain evidence="2">CBS 627.86</strain>
    </source>
</reference>
<accession>A0A6A5ZD08</accession>
<dbReference type="AlphaFoldDB" id="A0A6A5ZD08"/>
<protein>
    <submittedName>
        <fullName evidence="2">Uncharacterized protein</fullName>
    </submittedName>
</protein>
<sequence>MSAFRLRHFGANRTASLQSCRILCTAPPQSCPGHQHLASSILEYPEQRQSHIAWEAETKFQVTASRRKRKSEDVSENDGDENHEGALLPPRASRKRVRFDASAEIDINPTRDYEHDGRASEQAQGDLRTSQARRDTSNGTRKARKKIVPKHHSCNIAIYAEDAQYRRSRKGCKFVQNIKKTEFVNTKPLSVDYADVHASVHMDFEAWKKARAESSPESFQLKKE</sequence>
<dbReference type="Proteomes" id="UP000799770">
    <property type="component" value="Unassembled WGS sequence"/>
</dbReference>
<organism evidence="2 3">
    <name type="scientific">Lophiotrema nucula</name>
    <dbReference type="NCBI Taxonomy" id="690887"/>
    <lineage>
        <taxon>Eukaryota</taxon>
        <taxon>Fungi</taxon>
        <taxon>Dikarya</taxon>
        <taxon>Ascomycota</taxon>
        <taxon>Pezizomycotina</taxon>
        <taxon>Dothideomycetes</taxon>
        <taxon>Pleosporomycetidae</taxon>
        <taxon>Pleosporales</taxon>
        <taxon>Lophiotremataceae</taxon>
        <taxon>Lophiotrema</taxon>
    </lineage>
</organism>